<evidence type="ECO:0000256" key="1">
    <source>
        <dbReference type="ARBA" id="ARBA00022801"/>
    </source>
</evidence>
<evidence type="ECO:0000256" key="2">
    <source>
        <dbReference type="PIRSR" id="PIRSR000915-1"/>
    </source>
</evidence>
<dbReference type="Pfam" id="PF13242">
    <property type="entry name" value="Hydrolase_like"/>
    <property type="match status" value="1"/>
</dbReference>
<keyword evidence="4" id="KW-0479">Metal-binding</keyword>
<dbReference type="NCBIfam" id="TIGR01452">
    <property type="entry name" value="PGP_euk"/>
    <property type="match status" value="1"/>
</dbReference>
<dbReference type="GO" id="GO:0005737">
    <property type="term" value="C:cytoplasm"/>
    <property type="evidence" value="ECO:0007669"/>
    <property type="project" value="TreeGrafter"/>
</dbReference>
<dbReference type="NCBIfam" id="TIGR01460">
    <property type="entry name" value="HAD-SF-IIA"/>
    <property type="match status" value="1"/>
</dbReference>
<organism evidence="5 6">
    <name type="scientific">Drosophila guanche</name>
    <name type="common">Fruit fly</name>
    <dbReference type="NCBI Taxonomy" id="7266"/>
    <lineage>
        <taxon>Eukaryota</taxon>
        <taxon>Metazoa</taxon>
        <taxon>Ecdysozoa</taxon>
        <taxon>Arthropoda</taxon>
        <taxon>Hexapoda</taxon>
        <taxon>Insecta</taxon>
        <taxon>Pterygota</taxon>
        <taxon>Neoptera</taxon>
        <taxon>Endopterygota</taxon>
        <taxon>Diptera</taxon>
        <taxon>Brachycera</taxon>
        <taxon>Muscomorpha</taxon>
        <taxon>Ephydroidea</taxon>
        <taxon>Drosophilidae</taxon>
        <taxon>Drosophila</taxon>
        <taxon>Sophophora</taxon>
    </lineage>
</organism>
<dbReference type="STRING" id="7266.A0A3B0J597"/>
<keyword evidence="6" id="KW-1185">Reference proteome</keyword>
<keyword evidence="4" id="KW-0460">Magnesium</keyword>
<dbReference type="InterPro" id="IPR036412">
    <property type="entry name" value="HAD-like_sf"/>
</dbReference>
<evidence type="ECO:0000256" key="3">
    <source>
        <dbReference type="PIRSR" id="PIRSR000915-2"/>
    </source>
</evidence>
<dbReference type="Gene3D" id="3.40.50.1000">
    <property type="entry name" value="HAD superfamily/HAD-like"/>
    <property type="match status" value="2"/>
</dbReference>
<dbReference type="GO" id="GO:0046872">
    <property type="term" value="F:metal ion binding"/>
    <property type="evidence" value="ECO:0007669"/>
    <property type="project" value="UniProtKB-KW"/>
</dbReference>
<evidence type="ECO:0000313" key="5">
    <source>
        <dbReference type="EMBL" id="SPP77114.1"/>
    </source>
</evidence>
<dbReference type="SUPFAM" id="SSF56784">
    <property type="entry name" value="HAD-like"/>
    <property type="match status" value="1"/>
</dbReference>
<feature type="active site" description="Proton donor" evidence="2">
    <location>
        <position position="53"/>
    </location>
</feature>
<dbReference type="Proteomes" id="UP000268350">
    <property type="component" value="Unassembled WGS sequence"/>
</dbReference>
<dbReference type="EMBL" id="OUUW01000002">
    <property type="protein sequence ID" value="SPP77114.1"/>
    <property type="molecule type" value="Genomic_DNA"/>
</dbReference>
<dbReference type="Pfam" id="PF13344">
    <property type="entry name" value="Hydrolase_6"/>
    <property type="match status" value="1"/>
</dbReference>
<evidence type="ECO:0000256" key="4">
    <source>
        <dbReference type="PIRSR" id="PIRSR000915-3"/>
    </source>
</evidence>
<gene>
    <name evidence="5" type="ORF">DGUA_6G007756</name>
</gene>
<dbReference type="OrthoDB" id="413953at2759"/>
<feature type="binding site" evidence="3">
    <location>
        <position position="244"/>
    </location>
    <ligand>
        <name>substrate</name>
    </ligand>
</feature>
<dbReference type="InterPro" id="IPR023214">
    <property type="entry name" value="HAD_sf"/>
</dbReference>
<evidence type="ECO:0000313" key="6">
    <source>
        <dbReference type="Proteomes" id="UP000268350"/>
    </source>
</evidence>
<feature type="binding site" evidence="4">
    <location>
        <position position="269"/>
    </location>
    <ligand>
        <name>Mg(2+)</name>
        <dbReference type="ChEBI" id="CHEBI:18420"/>
    </ligand>
</feature>
<comment type="cofactor">
    <cofactor evidence="4">
        <name>Mg(2+)</name>
        <dbReference type="ChEBI" id="CHEBI:18420"/>
    </cofactor>
    <text evidence="4">Divalent metal ions. Mg(2+) is the most effective.</text>
</comment>
<dbReference type="PANTHER" id="PTHR19288">
    <property type="entry name" value="4-NITROPHENYLPHOSPHATASE-RELATED"/>
    <property type="match status" value="1"/>
</dbReference>
<feature type="active site" description="Nucleophile" evidence="2">
    <location>
        <position position="51"/>
    </location>
</feature>
<reference evidence="6" key="1">
    <citation type="submission" date="2018-01" db="EMBL/GenBank/DDBJ databases">
        <authorList>
            <person name="Alioto T."/>
            <person name="Alioto T."/>
        </authorList>
    </citation>
    <scope>NUCLEOTIDE SEQUENCE [LARGE SCALE GENOMIC DNA]</scope>
</reference>
<accession>A0A3B0J597</accession>
<dbReference type="InterPro" id="IPR006357">
    <property type="entry name" value="HAD-SF_hydro_IIA"/>
</dbReference>
<feature type="binding site" evidence="4">
    <location>
        <position position="53"/>
    </location>
    <ligand>
        <name>Mg(2+)</name>
        <dbReference type="ChEBI" id="CHEBI:18420"/>
    </ligand>
</feature>
<keyword evidence="1" id="KW-0378">Hydrolase</keyword>
<feature type="binding site" evidence="4">
    <location>
        <position position="51"/>
    </location>
    <ligand>
        <name>Mg(2+)</name>
        <dbReference type="ChEBI" id="CHEBI:18420"/>
    </ligand>
</feature>
<dbReference type="AlphaFoldDB" id="A0A3B0J597"/>
<proteinExistence type="predicted"/>
<dbReference type="InterPro" id="IPR006349">
    <property type="entry name" value="PGP_euk"/>
</dbReference>
<dbReference type="PIRSF" id="PIRSF000915">
    <property type="entry name" value="PGP-type_phosphatase"/>
    <property type="match status" value="1"/>
</dbReference>
<dbReference type="PANTHER" id="PTHR19288:SF93">
    <property type="entry name" value="FI11325P-RELATED"/>
    <property type="match status" value="1"/>
</dbReference>
<dbReference type="GO" id="GO:0016791">
    <property type="term" value="F:phosphatase activity"/>
    <property type="evidence" value="ECO:0007669"/>
    <property type="project" value="InterPro"/>
</dbReference>
<dbReference type="OMA" id="VTNNSSM"/>
<protein>
    <submittedName>
        <fullName evidence="5">Blast:Phosphoglycolate phosphatase</fullName>
    </submittedName>
</protein>
<name>A0A3B0J597_DROGU</name>
<sequence>MSSILHFETLTKIRIILSQVVMLKRSCTDLTKIPKEKVRQWLSTIESVIFDADGVLWHLNLPIDGAVETLNIIKSTGRQTFVVTNHSGLLTQELAQKATQFGFDLQEGQMLSSSVSVAKFLGSKGFKKKAYIVGEPALVGELAKENICSFLVPKEKLLQPMEQFAKDMHLDPEVGAVVIGKDEGFNVPKIIRASSYLQDPNVLFLGTCLDTAYPVGKDRIIVGAGAMVASIKAITGRKPLILGKPNPWMIDQLLQSGKLKPESTLMVGDTLYTDMLFASNCGFQSLLVGTGVSTLKDVRLCRNCEEQQKREMLPDTYLPSLAHLQEFLC</sequence>